<proteinExistence type="inferred from homology"/>
<evidence type="ECO:0000313" key="7">
    <source>
        <dbReference type="EMBL" id="ODN97374.1"/>
    </source>
</evidence>
<dbReference type="OrthoDB" id="16679at2759"/>
<dbReference type="GeneID" id="30193151"/>
<evidence type="ECO:0000256" key="4">
    <source>
        <dbReference type="ARBA" id="ARBA00022989"/>
    </source>
</evidence>
<accession>A0A1E3J941</accession>
<evidence type="ECO:0000256" key="1">
    <source>
        <dbReference type="ARBA" id="ARBA00005500"/>
    </source>
</evidence>
<organism evidence="7 8">
    <name type="scientific">Cryptococcus wingfieldii CBS 7118</name>
    <dbReference type="NCBI Taxonomy" id="1295528"/>
    <lineage>
        <taxon>Eukaryota</taxon>
        <taxon>Fungi</taxon>
        <taxon>Dikarya</taxon>
        <taxon>Basidiomycota</taxon>
        <taxon>Agaricomycotina</taxon>
        <taxon>Tremellomycetes</taxon>
        <taxon>Tremellales</taxon>
        <taxon>Cryptococcaceae</taxon>
        <taxon>Cryptococcus</taxon>
    </lineage>
</organism>
<dbReference type="GO" id="GO:0005789">
    <property type="term" value="C:endoplasmic reticulum membrane"/>
    <property type="evidence" value="ECO:0007669"/>
    <property type="project" value="UniProtKB-SubCell"/>
</dbReference>
<name>A0A1E3J941_9TREE</name>
<dbReference type="Proteomes" id="UP000094819">
    <property type="component" value="Unassembled WGS sequence"/>
</dbReference>
<gene>
    <name evidence="7" type="ORF">L198_03938</name>
</gene>
<keyword evidence="3 6" id="KW-0256">Endoplasmic reticulum</keyword>
<keyword evidence="2 6" id="KW-0812">Transmembrane</keyword>
<feature type="transmembrane region" description="Helical" evidence="6">
    <location>
        <begin position="36"/>
        <end position="61"/>
    </location>
</feature>
<evidence type="ECO:0000256" key="3">
    <source>
        <dbReference type="ARBA" id="ARBA00022824"/>
    </source>
</evidence>
<comment type="caution">
    <text evidence="7">The sequence shown here is derived from an EMBL/GenBank/DDBJ whole genome shotgun (WGS) entry which is preliminary data.</text>
</comment>
<evidence type="ECO:0000313" key="8">
    <source>
        <dbReference type="Proteomes" id="UP000094819"/>
    </source>
</evidence>
<reference evidence="7 8" key="1">
    <citation type="submission" date="2016-06" db="EMBL/GenBank/DDBJ databases">
        <title>Evolution of pathogenesis and genome organization in the Tremellales.</title>
        <authorList>
            <person name="Cuomo C."/>
            <person name="Litvintseva A."/>
            <person name="Heitman J."/>
            <person name="Chen Y."/>
            <person name="Sun S."/>
            <person name="Springer D."/>
            <person name="Dromer F."/>
            <person name="Young S."/>
            <person name="Zeng Q."/>
            <person name="Chapman S."/>
            <person name="Gujja S."/>
            <person name="Saif S."/>
            <person name="Birren B."/>
        </authorList>
    </citation>
    <scope>NUCLEOTIDE SEQUENCE [LARGE SCALE GENOMIC DNA]</scope>
    <source>
        <strain evidence="7 8">CBS 7118</strain>
    </source>
</reference>
<comment type="subcellular location">
    <subcellularLocation>
        <location evidence="6">Membrane</location>
        <topology evidence="6">Single-pass membrane protein</topology>
    </subcellularLocation>
    <subcellularLocation>
        <location evidence="6">Endoplasmic reticulum membrane</location>
        <topology evidence="6">Single-pass membrane protein</topology>
    </subcellularLocation>
</comment>
<evidence type="ECO:0000256" key="6">
    <source>
        <dbReference type="RuleBase" id="RU364120"/>
    </source>
</evidence>
<dbReference type="Pfam" id="PF06624">
    <property type="entry name" value="RAMP4"/>
    <property type="match status" value="1"/>
</dbReference>
<protein>
    <recommendedName>
        <fullName evidence="6">Stress-associated endoplasmic reticulum protein</fullName>
    </recommendedName>
</protein>
<evidence type="ECO:0000256" key="2">
    <source>
        <dbReference type="ARBA" id="ARBA00022692"/>
    </source>
</evidence>
<sequence length="66" mass="7287">MPTAHDIRRKNANFAARAQAGKRTARPARSTQRRSVGTWVLIVMGFLLVGGTIAELVRLLVYGAFF</sequence>
<dbReference type="InterPro" id="IPR010580">
    <property type="entry name" value="ER_stress-assoc"/>
</dbReference>
<comment type="similarity">
    <text evidence="1 6">Belongs to the RAMP4 family.</text>
</comment>
<evidence type="ECO:0000256" key="5">
    <source>
        <dbReference type="ARBA" id="ARBA00023136"/>
    </source>
</evidence>
<dbReference type="RefSeq" id="XP_019031976.1">
    <property type="nucleotide sequence ID" value="XM_019176063.1"/>
</dbReference>
<keyword evidence="8" id="KW-1185">Reference proteome</keyword>
<keyword evidence="4 6" id="KW-1133">Transmembrane helix</keyword>
<dbReference type="AlphaFoldDB" id="A0A1E3J941"/>
<comment type="function">
    <text evidence="6">Interacts with target proteins during translocation into the lumen of the endoplasmic reticulum. Protects unfolded target proteins against degradation and facilitate correct glycosylation.</text>
</comment>
<dbReference type="EMBL" id="AWGH01000010">
    <property type="protein sequence ID" value="ODN97374.1"/>
    <property type="molecule type" value="Genomic_DNA"/>
</dbReference>
<keyword evidence="5 6" id="KW-0472">Membrane</keyword>